<sequence length="42" mass="4950">MREQYIDEVLELCKQGKEFITDKINEVSKRINELAWQGIIPA</sequence>
<comment type="caution">
    <text evidence="1">The sequence shown here is derived from an EMBL/GenBank/DDBJ whole genome shotgun (WGS) entry which is preliminary data.</text>
</comment>
<dbReference type="Pfam" id="PF10752">
    <property type="entry name" value="DUF2533"/>
    <property type="match status" value="1"/>
</dbReference>
<protein>
    <submittedName>
        <fullName evidence="1">YpbS family protein</fullName>
    </submittedName>
</protein>
<dbReference type="EMBL" id="JAMQCR010000001">
    <property type="protein sequence ID" value="MCM2531310.1"/>
    <property type="molecule type" value="Genomic_DNA"/>
</dbReference>
<dbReference type="InterPro" id="IPR019688">
    <property type="entry name" value="DUF2533"/>
</dbReference>
<evidence type="ECO:0000313" key="2">
    <source>
        <dbReference type="Proteomes" id="UP001523262"/>
    </source>
</evidence>
<reference evidence="1 2" key="1">
    <citation type="submission" date="2022-06" db="EMBL/GenBank/DDBJ databases">
        <authorList>
            <person name="Jeon C.O."/>
        </authorList>
    </citation>
    <scope>NUCLEOTIDE SEQUENCE [LARGE SCALE GENOMIC DNA]</scope>
    <source>
        <strain evidence="1 2">KCTC 13943</strain>
    </source>
</reference>
<evidence type="ECO:0000313" key="1">
    <source>
        <dbReference type="EMBL" id="MCM2531310.1"/>
    </source>
</evidence>
<accession>A0ABT0W794</accession>
<keyword evidence="2" id="KW-1185">Reference proteome</keyword>
<proteinExistence type="predicted"/>
<organism evidence="1 2">
    <name type="scientific">Neobacillus pocheonensis</name>
    <dbReference type="NCBI Taxonomy" id="363869"/>
    <lineage>
        <taxon>Bacteria</taxon>
        <taxon>Bacillati</taxon>
        <taxon>Bacillota</taxon>
        <taxon>Bacilli</taxon>
        <taxon>Bacillales</taxon>
        <taxon>Bacillaceae</taxon>
        <taxon>Neobacillus</taxon>
    </lineage>
</organism>
<gene>
    <name evidence="1" type="ORF">NDK43_01285</name>
</gene>
<dbReference type="Proteomes" id="UP001523262">
    <property type="component" value="Unassembled WGS sequence"/>
</dbReference>
<name>A0ABT0W794_9BACI</name>